<reference evidence="1 2" key="1">
    <citation type="journal article" date="2021" name="Front. Genet.">
        <title>Chromosome-Level Genome Assembly Reveals Significant Gene Expansion in the Toll and IMD Signaling Pathways of Dendrolimus kikuchii.</title>
        <authorList>
            <person name="Zhou J."/>
            <person name="Wu P."/>
            <person name="Xiong Z."/>
            <person name="Liu N."/>
            <person name="Zhao N."/>
            <person name="Ji M."/>
            <person name="Qiu Y."/>
            <person name="Yang B."/>
        </authorList>
    </citation>
    <scope>NUCLEOTIDE SEQUENCE [LARGE SCALE GENOMIC DNA]</scope>
    <source>
        <strain evidence="1">Ann1</strain>
    </source>
</reference>
<organism evidence="1 2">
    <name type="scientific">Dendrolimus kikuchii</name>
    <dbReference type="NCBI Taxonomy" id="765133"/>
    <lineage>
        <taxon>Eukaryota</taxon>
        <taxon>Metazoa</taxon>
        <taxon>Ecdysozoa</taxon>
        <taxon>Arthropoda</taxon>
        <taxon>Hexapoda</taxon>
        <taxon>Insecta</taxon>
        <taxon>Pterygota</taxon>
        <taxon>Neoptera</taxon>
        <taxon>Endopterygota</taxon>
        <taxon>Lepidoptera</taxon>
        <taxon>Glossata</taxon>
        <taxon>Ditrysia</taxon>
        <taxon>Bombycoidea</taxon>
        <taxon>Lasiocampidae</taxon>
        <taxon>Dendrolimus</taxon>
    </lineage>
</organism>
<gene>
    <name evidence="1" type="ORF">K1T71_009123</name>
</gene>
<dbReference type="EMBL" id="CM034402">
    <property type="protein sequence ID" value="KAJ0174982.1"/>
    <property type="molecule type" value="Genomic_DNA"/>
</dbReference>
<evidence type="ECO:0000313" key="2">
    <source>
        <dbReference type="Proteomes" id="UP000824533"/>
    </source>
</evidence>
<protein>
    <submittedName>
        <fullName evidence="1">Uncharacterized protein</fullName>
    </submittedName>
</protein>
<accession>A0ACC1CUL4</accession>
<comment type="caution">
    <text evidence="1">The sequence shown here is derived from an EMBL/GenBank/DDBJ whole genome shotgun (WGS) entry which is preliminary data.</text>
</comment>
<keyword evidence="2" id="KW-1185">Reference proteome</keyword>
<dbReference type="Proteomes" id="UP000824533">
    <property type="component" value="Linkage Group LG16"/>
</dbReference>
<proteinExistence type="predicted"/>
<name>A0ACC1CUL4_9NEOP</name>
<evidence type="ECO:0000313" key="1">
    <source>
        <dbReference type="EMBL" id="KAJ0174982.1"/>
    </source>
</evidence>
<sequence>MEFVKISNWLLVSAFLIYSDATIEVKSNNSLQNTNSRSHARFKRYDYPRPQASYNYQQNQADISANGYHYDKPETNIAQVGGPSISAHRVTQQEYESTIFNGPRFNEPQMHIPPNVNFNQKLLYTRLRDEDYLRLPDPQRLQQNPNQNVNQINLPLTPNIEERFATQRIDDDQGAFISSDIFGVDFDNQNFSVSPTGLLIPKPTKSTPSVGFSASGIKSGFGGGFGGGFSGGTSISCDKPYQKPPMPTFRNAKRTSERKCAEYIWELRIRSEIERRNKQCESMRTKRSLQSWPQQSWPQQNWPQIKRPRVFGFHQSWSEQNWHAQAEIQQHSNPETIWSQQSLYDQTERSRYNSNSYGTTEQSQGIGAGFGIAFQEAKPEEFPHMTALGWRGVTEEYVFKCGGSLISRNFVLTAAHCTASAPDPTITDVVPRIVRIGDTNIGFRADGRTFTQKRRRRQAIDPGRLDVSILDIIKPIEYDPNMRYFDIALLRLEYQLEFNKHLQPACLWTDPGSISRVRKAVATGWGIVDLVTSRTTLDLQAGELDIIDTGTCNRLLRPSFGRKLSQVVDHQICAGKLSGGSDVCQGDSGGPLQVKIVLPIKDQGSMHAILGIISAGVGCARPDTPGIYTRVTSFLDWIERHVWP</sequence>